<comment type="caution">
    <text evidence="2">The sequence shown here is derived from an EMBL/GenBank/DDBJ whole genome shotgun (WGS) entry which is preliminary data.</text>
</comment>
<accession>A0A915YXH3</accession>
<dbReference type="Proteomes" id="UP000684084">
    <property type="component" value="Unassembled WGS sequence"/>
</dbReference>
<name>A0A915YXH3_9GLOM</name>
<feature type="region of interest" description="Disordered" evidence="1">
    <location>
        <begin position="50"/>
        <end position="74"/>
    </location>
</feature>
<sequence>MQQKKNKKNSKRINNIIKASSERLSKVFKNLQINSKSVDIQNNYYRDTIYQPQTGDIDDDDECNNPNLHSEEQE</sequence>
<gene>
    <name evidence="2" type="ORF">CHRIB12_LOCUS4757</name>
</gene>
<dbReference type="AlphaFoldDB" id="A0A915YXH3"/>
<protein>
    <submittedName>
        <fullName evidence="2">Uncharacterized protein</fullName>
    </submittedName>
</protein>
<evidence type="ECO:0000313" key="3">
    <source>
        <dbReference type="Proteomes" id="UP000684084"/>
    </source>
</evidence>
<evidence type="ECO:0000256" key="1">
    <source>
        <dbReference type="SAM" id="MobiDB-lite"/>
    </source>
</evidence>
<evidence type="ECO:0000313" key="2">
    <source>
        <dbReference type="EMBL" id="CAB5349576.1"/>
    </source>
</evidence>
<proteinExistence type="predicted"/>
<dbReference type="OrthoDB" id="2394837at2759"/>
<organism evidence="2 3">
    <name type="scientific">Rhizophagus irregularis</name>
    <dbReference type="NCBI Taxonomy" id="588596"/>
    <lineage>
        <taxon>Eukaryota</taxon>
        <taxon>Fungi</taxon>
        <taxon>Fungi incertae sedis</taxon>
        <taxon>Mucoromycota</taxon>
        <taxon>Glomeromycotina</taxon>
        <taxon>Glomeromycetes</taxon>
        <taxon>Glomerales</taxon>
        <taxon>Glomeraceae</taxon>
        <taxon>Rhizophagus</taxon>
    </lineage>
</organism>
<dbReference type="EMBL" id="CAGKOT010000007">
    <property type="protein sequence ID" value="CAB5349576.1"/>
    <property type="molecule type" value="Genomic_DNA"/>
</dbReference>
<reference evidence="2" key="1">
    <citation type="submission" date="2020-05" db="EMBL/GenBank/DDBJ databases">
        <authorList>
            <person name="Rincon C."/>
            <person name="Sanders R I."/>
            <person name="Robbins C."/>
            <person name="Chaturvedi A."/>
        </authorList>
    </citation>
    <scope>NUCLEOTIDE SEQUENCE</scope>
    <source>
        <strain evidence="2">CHB12</strain>
    </source>
</reference>